<dbReference type="EMBL" id="BGZK01000787">
    <property type="protein sequence ID" value="GBP60406.1"/>
    <property type="molecule type" value="Genomic_DNA"/>
</dbReference>
<gene>
    <name evidence="1" type="ORF">EVAR_98302_1</name>
</gene>
<proteinExistence type="predicted"/>
<comment type="caution">
    <text evidence="1">The sequence shown here is derived from an EMBL/GenBank/DDBJ whole genome shotgun (WGS) entry which is preliminary data.</text>
</comment>
<name>A0A4C1X9F5_EUMVA</name>
<accession>A0A4C1X9F5</accession>
<sequence length="132" mass="15300">MVKKDQGRHRDVDRVESGLRTLDSIRRDLKRLCTASHEIPNKAQKEISKFFEAWLSRQVFVGRSFVSHYTGAPSLNSISYRRIRSLSSAHRRGRSCAHLVRVKPDVFLIDKRHADRSEPRASTFSSNYTPFK</sequence>
<dbReference type="Proteomes" id="UP000299102">
    <property type="component" value="Unassembled WGS sequence"/>
</dbReference>
<keyword evidence="2" id="KW-1185">Reference proteome</keyword>
<dbReference type="AlphaFoldDB" id="A0A4C1X9F5"/>
<organism evidence="1 2">
    <name type="scientific">Eumeta variegata</name>
    <name type="common">Bagworm moth</name>
    <name type="synonym">Eumeta japonica</name>
    <dbReference type="NCBI Taxonomy" id="151549"/>
    <lineage>
        <taxon>Eukaryota</taxon>
        <taxon>Metazoa</taxon>
        <taxon>Ecdysozoa</taxon>
        <taxon>Arthropoda</taxon>
        <taxon>Hexapoda</taxon>
        <taxon>Insecta</taxon>
        <taxon>Pterygota</taxon>
        <taxon>Neoptera</taxon>
        <taxon>Endopterygota</taxon>
        <taxon>Lepidoptera</taxon>
        <taxon>Glossata</taxon>
        <taxon>Ditrysia</taxon>
        <taxon>Tineoidea</taxon>
        <taxon>Psychidae</taxon>
        <taxon>Oiketicinae</taxon>
        <taxon>Eumeta</taxon>
    </lineage>
</organism>
<protein>
    <submittedName>
        <fullName evidence="1">Uncharacterized protein</fullName>
    </submittedName>
</protein>
<evidence type="ECO:0000313" key="2">
    <source>
        <dbReference type="Proteomes" id="UP000299102"/>
    </source>
</evidence>
<reference evidence="1 2" key="1">
    <citation type="journal article" date="2019" name="Commun. Biol.">
        <title>The bagworm genome reveals a unique fibroin gene that provides high tensile strength.</title>
        <authorList>
            <person name="Kono N."/>
            <person name="Nakamura H."/>
            <person name="Ohtoshi R."/>
            <person name="Tomita M."/>
            <person name="Numata K."/>
            <person name="Arakawa K."/>
        </authorList>
    </citation>
    <scope>NUCLEOTIDE SEQUENCE [LARGE SCALE GENOMIC DNA]</scope>
</reference>
<evidence type="ECO:0000313" key="1">
    <source>
        <dbReference type="EMBL" id="GBP60406.1"/>
    </source>
</evidence>